<name>A0A8T1IA48_9STRA</name>
<dbReference type="EMBL" id="RCMV01000232">
    <property type="protein sequence ID" value="KAG3221143.1"/>
    <property type="molecule type" value="Genomic_DNA"/>
</dbReference>
<sequence length="40" mass="4526">MGLSFRRGVGPDGLRRSFCLRRQKKSHLHCVKAGEEAQDV</sequence>
<evidence type="ECO:0000313" key="4">
    <source>
        <dbReference type="EMBL" id="KAG2981761.1"/>
    </source>
</evidence>
<reference evidence="5" key="1">
    <citation type="submission" date="2018-05" db="EMBL/GenBank/DDBJ databases">
        <title>Effector identification in a new, highly contiguous assembly of the strawberry crown rot pathogen Phytophthora cactorum.</title>
        <authorList>
            <person name="Armitage A.D."/>
            <person name="Nellist C.F."/>
            <person name="Bates H."/>
            <person name="Vickerstaff R.J."/>
            <person name="Harrison R.J."/>
        </authorList>
    </citation>
    <scope>NUCLEOTIDE SEQUENCE</scope>
    <source>
        <strain evidence="1">15-7</strain>
        <strain evidence="2">4032</strain>
        <strain evidence="3">4040</strain>
        <strain evidence="4">P415</strain>
        <strain evidence="5">P421</strain>
    </source>
</reference>
<organism evidence="5 6">
    <name type="scientific">Phytophthora cactorum</name>
    <dbReference type="NCBI Taxonomy" id="29920"/>
    <lineage>
        <taxon>Eukaryota</taxon>
        <taxon>Sar</taxon>
        <taxon>Stramenopiles</taxon>
        <taxon>Oomycota</taxon>
        <taxon>Peronosporomycetes</taxon>
        <taxon>Peronosporales</taxon>
        <taxon>Peronosporaceae</taxon>
        <taxon>Phytophthora</taxon>
    </lineage>
</organism>
<evidence type="ECO:0000313" key="2">
    <source>
        <dbReference type="EMBL" id="KAG2919876.1"/>
    </source>
</evidence>
<proteinExistence type="predicted"/>
<dbReference type="Proteomes" id="UP000697107">
    <property type="component" value="Unassembled WGS sequence"/>
</dbReference>
<dbReference type="Proteomes" id="UP000760860">
    <property type="component" value="Unassembled WGS sequence"/>
</dbReference>
<dbReference type="EMBL" id="RCMG01000282">
    <property type="protein sequence ID" value="KAG2857634.1"/>
    <property type="molecule type" value="Genomic_DNA"/>
</dbReference>
<protein>
    <submittedName>
        <fullName evidence="5">Uncharacterized protein</fullName>
    </submittedName>
</protein>
<dbReference type="AlphaFoldDB" id="A0A8T1IA48"/>
<dbReference type="Proteomes" id="UP000774804">
    <property type="component" value="Unassembled WGS sequence"/>
</dbReference>
<dbReference type="EMBL" id="RCML01000298">
    <property type="protein sequence ID" value="KAG2981761.1"/>
    <property type="molecule type" value="Genomic_DNA"/>
</dbReference>
<dbReference type="EMBL" id="RCMI01000285">
    <property type="protein sequence ID" value="KAG2919876.1"/>
    <property type="molecule type" value="Genomic_DNA"/>
</dbReference>
<evidence type="ECO:0000313" key="3">
    <source>
        <dbReference type="EMBL" id="KAG2938151.1"/>
    </source>
</evidence>
<evidence type="ECO:0000313" key="5">
    <source>
        <dbReference type="EMBL" id="KAG3221143.1"/>
    </source>
</evidence>
<dbReference type="Proteomes" id="UP000736787">
    <property type="component" value="Unassembled WGS sequence"/>
</dbReference>
<dbReference type="Proteomes" id="UP000735874">
    <property type="component" value="Unassembled WGS sequence"/>
</dbReference>
<accession>A0A8T1IA48</accession>
<gene>
    <name evidence="1" type="ORF">PC113_g10511</name>
    <name evidence="2" type="ORF">PC115_g9965</name>
    <name evidence="3" type="ORF">PC117_g11353</name>
    <name evidence="4" type="ORF">PC118_g10393</name>
    <name evidence="5" type="ORF">PC129_g8111</name>
</gene>
<evidence type="ECO:0000313" key="6">
    <source>
        <dbReference type="Proteomes" id="UP000760860"/>
    </source>
</evidence>
<evidence type="ECO:0000313" key="1">
    <source>
        <dbReference type="EMBL" id="KAG2857634.1"/>
    </source>
</evidence>
<dbReference type="EMBL" id="RCMK01000292">
    <property type="protein sequence ID" value="KAG2938151.1"/>
    <property type="molecule type" value="Genomic_DNA"/>
</dbReference>
<comment type="caution">
    <text evidence="5">The sequence shown here is derived from an EMBL/GenBank/DDBJ whole genome shotgun (WGS) entry which is preliminary data.</text>
</comment>